<reference evidence="2 3" key="1">
    <citation type="submission" date="2024-09" db="EMBL/GenBank/DDBJ databases">
        <title>Chromosome-scale assembly of Riccia sorocarpa.</title>
        <authorList>
            <person name="Paukszto L."/>
        </authorList>
    </citation>
    <scope>NUCLEOTIDE SEQUENCE [LARGE SCALE GENOMIC DNA]</scope>
    <source>
        <strain evidence="2">LP-2024</strain>
        <tissue evidence="2">Aerial parts of the thallus</tissue>
    </source>
</reference>
<proteinExistence type="predicted"/>
<dbReference type="PANTHER" id="PTHR31635">
    <property type="entry name" value="REVERSE TRANSCRIPTASE DOMAIN-CONTAINING PROTEIN-RELATED"/>
    <property type="match status" value="1"/>
</dbReference>
<sequence>MRAMEIPEDFIQMVMGLVTGGQSKLHVNGVFTKEFKLERGVRQGCPISPMLFAISSQPLMTLLRIEEMAGRLKGVSIPRGGSFLHRFFADDSGVMITAEERYFGVLQTTVEKYEQISGAKLNLPKSVVLPLALPDIHSGSNKQAIPIYQLLSIVLRNDGYKQLESVCRNFLWGSNPEGRTKTTLISWQFVTQKKRRGGFGFTSFSVTADTLKIRFVSKLMQGDKAEWAQALRFFLTQEMQKRSHTLGCRDWTPEEGLLLMRNFSLKDSPTAKHFIKAWL</sequence>
<organism evidence="2 3">
    <name type="scientific">Riccia sorocarpa</name>
    <dbReference type="NCBI Taxonomy" id="122646"/>
    <lineage>
        <taxon>Eukaryota</taxon>
        <taxon>Viridiplantae</taxon>
        <taxon>Streptophyta</taxon>
        <taxon>Embryophyta</taxon>
        <taxon>Marchantiophyta</taxon>
        <taxon>Marchantiopsida</taxon>
        <taxon>Marchantiidae</taxon>
        <taxon>Marchantiales</taxon>
        <taxon>Ricciaceae</taxon>
        <taxon>Riccia</taxon>
    </lineage>
</organism>
<evidence type="ECO:0000313" key="2">
    <source>
        <dbReference type="EMBL" id="KAL3686178.1"/>
    </source>
</evidence>
<comment type="caution">
    <text evidence="2">The sequence shown here is derived from an EMBL/GenBank/DDBJ whole genome shotgun (WGS) entry which is preliminary data.</text>
</comment>
<keyword evidence="3" id="KW-1185">Reference proteome</keyword>
<dbReference type="Proteomes" id="UP001633002">
    <property type="component" value="Unassembled WGS sequence"/>
</dbReference>
<protein>
    <recommendedName>
        <fullName evidence="1">Reverse transcriptase domain-containing protein</fullName>
    </recommendedName>
</protein>
<dbReference type="PANTHER" id="PTHR31635:SF196">
    <property type="entry name" value="REVERSE TRANSCRIPTASE DOMAIN-CONTAINING PROTEIN-RELATED"/>
    <property type="match status" value="1"/>
</dbReference>
<dbReference type="Pfam" id="PF00078">
    <property type="entry name" value="RVT_1"/>
    <property type="match status" value="1"/>
</dbReference>
<name>A0ABD3H3U2_9MARC</name>
<evidence type="ECO:0000313" key="3">
    <source>
        <dbReference type="Proteomes" id="UP001633002"/>
    </source>
</evidence>
<feature type="domain" description="Reverse transcriptase" evidence="1">
    <location>
        <begin position="3"/>
        <end position="129"/>
    </location>
</feature>
<dbReference type="AlphaFoldDB" id="A0ABD3H3U2"/>
<evidence type="ECO:0000259" key="1">
    <source>
        <dbReference type="Pfam" id="PF00078"/>
    </source>
</evidence>
<dbReference type="EMBL" id="JBJQOH010000006">
    <property type="protein sequence ID" value="KAL3686178.1"/>
    <property type="molecule type" value="Genomic_DNA"/>
</dbReference>
<dbReference type="InterPro" id="IPR000477">
    <property type="entry name" value="RT_dom"/>
</dbReference>
<accession>A0ABD3H3U2</accession>
<gene>
    <name evidence="2" type="ORF">R1sor_004200</name>
</gene>